<evidence type="ECO:0000256" key="1">
    <source>
        <dbReference type="SAM" id="SignalP"/>
    </source>
</evidence>
<sequence length="138" mass="15379">MCLHVMVWVIALFLFWRAEPLLLPPWIRTLESSCGAAGMSSPVQQSSRAVRAPSSLHRLYTKAVAQVCGSIVGGRSSIAQSPWAFHLNAYGTHFRSMKASGDLKSRWTLLTYLDRRSRWVGDDIFDGGDTTHGQDLRT</sequence>
<dbReference type="RefSeq" id="XP_040725324.1">
    <property type="nucleotide sequence ID" value="XM_040869260.1"/>
</dbReference>
<organism evidence="2 3">
    <name type="scientific">Protomyces lactucae-debilis</name>
    <dbReference type="NCBI Taxonomy" id="2754530"/>
    <lineage>
        <taxon>Eukaryota</taxon>
        <taxon>Fungi</taxon>
        <taxon>Dikarya</taxon>
        <taxon>Ascomycota</taxon>
        <taxon>Taphrinomycotina</taxon>
        <taxon>Taphrinomycetes</taxon>
        <taxon>Taphrinales</taxon>
        <taxon>Protomycetaceae</taxon>
        <taxon>Protomyces</taxon>
    </lineage>
</organism>
<feature type="chain" id="PRO_5012260128" description="Secreted protein" evidence="1">
    <location>
        <begin position="19"/>
        <end position="138"/>
    </location>
</feature>
<name>A0A1Y2FEV3_PROLT</name>
<comment type="caution">
    <text evidence="2">The sequence shown here is derived from an EMBL/GenBank/DDBJ whole genome shotgun (WGS) entry which is preliminary data.</text>
</comment>
<keyword evidence="3" id="KW-1185">Reference proteome</keyword>
<gene>
    <name evidence="2" type="ORF">BCR37DRAFT_379418</name>
</gene>
<dbReference type="GeneID" id="63785859"/>
<feature type="signal peptide" evidence="1">
    <location>
        <begin position="1"/>
        <end position="18"/>
    </location>
</feature>
<dbReference type="Proteomes" id="UP000193685">
    <property type="component" value="Unassembled WGS sequence"/>
</dbReference>
<dbReference type="EMBL" id="MCFI01000009">
    <property type="protein sequence ID" value="ORY82453.1"/>
    <property type="molecule type" value="Genomic_DNA"/>
</dbReference>
<accession>A0A1Y2FEV3</accession>
<evidence type="ECO:0000313" key="2">
    <source>
        <dbReference type="EMBL" id="ORY82453.1"/>
    </source>
</evidence>
<protein>
    <recommendedName>
        <fullName evidence="4">Secreted protein</fullName>
    </recommendedName>
</protein>
<proteinExistence type="predicted"/>
<dbReference type="AlphaFoldDB" id="A0A1Y2FEV3"/>
<keyword evidence="1" id="KW-0732">Signal</keyword>
<reference evidence="2 3" key="1">
    <citation type="submission" date="2016-07" db="EMBL/GenBank/DDBJ databases">
        <title>Pervasive Adenine N6-methylation of Active Genes in Fungi.</title>
        <authorList>
            <consortium name="DOE Joint Genome Institute"/>
            <person name="Mondo S.J."/>
            <person name="Dannebaum R.O."/>
            <person name="Kuo R.C."/>
            <person name="Labutti K."/>
            <person name="Haridas S."/>
            <person name="Kuo A."/>
            <person name="Salamov A."/>
            <person name="Ahrendt S.R."/>
            <person name="Lipzen A."/>
            <person name="Sullivan W."/>
            <person name="Andreopoulos W.B."/>
            <person name="Clum A."/>
            <person name="Lindquist E."/>
            <person name="Daum C."/>
            <person name="Ramamoorthy G.K."/>
            <person name="Gryganskyi A."/>
            <person name="Culley D."/>
            <person name="Magnuson J.K."/>
            <person name="James T.Y."/>
            <person name="O'Malley M.A."/>
            <person name="Stajich J.E."/>
            <person name="Spatafora J.W."/>
            <person name="Visel A."/>
            <person name="Grigoriev I.V."/>
        </authorList>
    </citation>
    <scope>NUCLEOTIDE SEQUENCE [LARGE SCALE GENOMIC DNA]</scope>
    <source>
        <strain evidence="2 3">12-1054</strain>
    </source>
</reference>
<evidence type="ECO:0008006" key="4">
    <source>
        <dbReference type="Google" id="ProtNLM"/>
    </source>
</evidence>
<evidence type="ECO:0000313" key="3">
    <source>
        <dbReference type="Proteomes" id="UP000193685"/>
    </source>
</evidence>